<keyword evidence="2 5" id="KW-0812">Transmembrane</keyword>
<dbReference type="Pfam" id="PF07298">
    <property type="entry name" value="NnrU"/>
    <property type="match status" value="1"/>
</dbReference>
<dbReference type="EMBL" id="CP031093">
    <property type="protein sequence ID" value="QCF26778.1"/>
    <property type="molecule type" value="Genomic_DNA"/>
</dbReference>
<keyword evidence="3 5" id="KW-1133">Transmembrane helix</keyword>
<comment type="subcellular location">
    <subcellularLocation>
        <location evidence="1">Membrane</location>
        <topology evidence="1">Multi-pass membrane protein</topology>
    </subcellularLocation>
</comment>
<evidence type="ECO:0000313" key="7">
    <source>
        <dbReference type="EMBL" id="QCF26778.1"/>
    </source>
</evidence>
<feature type="domain" description="NnrU" evidence="6">
    <location>
        <begin position="4"/>
        <end position="188"/>
    </location>
</feature>
<dbReference type="GO" id="GO:0016020">
    <property type="term" value="C:membrane"/>
    <property type="evidence" value="ECO:0007669"/>
    <property type="project" value="UniProtKB-SubCell"/>
</dbReference>
<dbReference type="OrthoDB" id="5293641at2"/>
<dbReference type="KEGG" id="hmi:soil367_13025"/>
<feature type="transmembrane region" description="Helical" evidence="5">
    <location>
        <begin position="159"/>
        <end position="184"/>
    </location>
</feature>
<feature type="transmembrane region" description="Helical" evidence="5">
    <location>
        <begin position="71"/>
        <end position="93"/>
    </location>
</feature>
<keyword evidence="8" id="KW-1185">Reference proteome</keyword>
<evidence type="ECO:0000259" key="6">
    <source>
        <dbReference type="Pfam" id="PF07298"/>
    </source>
</evidence>
<evidence type="ECO:0000256" key="5">
    <source>
        <dbReference type="SAM" id="Phobius"/>
    </source>
</evidence>
<evidence type="ECO:0000256" key="1">
    <source>
        <dbReference type="ARBA" id="ARBA00004141"/>
    </source>
</evidence>
<evidence type="ECO:0000313" key="8">
    <source>
        <dbReference type="Proteomes" id="UP000298049"/>
    </source>
</evidence>
<gene>
    <name evidence="7" type="ORF">soil367_13025</name>
</gene>
<dbReference type="InterPro" id="IPR009915">
    <property type="entry name" value="NnrU_dom"/>
</dbReference>
<reference evidence="7 8" key="1">
    <citation type="submission" date="2018-07" db="EMBL/GenBank/DDBJ databases">
        <title>Marsedoiliclastica nanhaica gen. nov. sp. nov., a novel marine hydrocarbonoclastic bacterium isolated from an in-situ enriched hydrocarbon-degrading consortium in deep-sea sediment.</title>
        <authorList>
            <person name="Dong C."/>
            <person name="Ma T."/>
            <person name="Liu R."/>
            <person name="Shao Z."/>
        </authorList>
    </citation>
    <scope>NUCLEOTIDE SEQUENCE [LARGE SCALE GENOMIC DNA]</scope>
    <source>
        <strain evidence="8">soil36-7</strain>
    </source>
</reference>
<feature type="transmembrane region" description="Helical" evidence="5">
    <location>
        <begin position="113"/>
        <end position="138"/>
    </location>
</feature>
<dbReference type="RefSeq" id="WP_136549483.1">
    <property type="nucleotide sequence ID" value="NZ_CP031093.1"/>
</dbReference>
<feature type="transmembrane region" description="Helical" evidence="5">
    <location>
        <begin position="40"/>
        <end position="59"/>
    </location>
</feature>
<organism evidence="7 8">
    <name type="scientific">Hydrocarboniclastica marina</name>
    <dbReference type="NCBI Taxonomy" id="2259620"/>
    <lineage>
        <taxon>Bacteria</taxon>
        <taxon>Pseudomonadati</taxon>
        <taxon>Pseudomonadota</taxon>
        <taxon>Gammaproteobacteria</taxon>
        <taxon>Alteromonadales</taxon>
        <taxon>Alteromonadaceae</taxon>
        <taxon>Hydrocarboniclastica</taxon>
    </lineage>
</organism>
<dbReference type="Proteomes" id="UP000298049">
    <property type="component" value="Chromosome"/>
</dbReference>
<keyword evidence="4 5" id="KW-0472">Membrane</keyword>
<accession>A0A4P7XID6</accession>
<dbReference type="AlphaFoldDB" id="A0A4P7XID6"/>
<name>A0A4P7XID6_9ALTE</name>
<sequence length="190" mass="20595">MWTLLVGLLIFLGVHSISVANHQWRDRLASGLGLPAFKGLFSLVSLIGLILIIWGYGIARQDPVVIYTPPLWLRHIAMLLLLPVFTLVIAAYFPGRISHALKHPLLVAVKLWAMAHLLTNGTLADIVLFGGFLAWAVADRISLKKRPARVTPSLPASGANDGIALAGGLVVYLLMVFKLHAWLIGVSPMG</sequence>
<proteinExistence type="predicted"/>
<evidence type="ECO:0000256" key="4">
    <source>
        <dbReference type="ARBA" id="ARBA00023136"/>
    </source>
</evidence>
<evidence type="ECO:0000256" key="3">
    <source>
        <dbReference type="ARBA" id="ARBA00022989"/>
    </source>
</evidence>
<evidence type="ECO:0000256" key="2">
    <source>
        <dbReference type="ARBA" id="ARBA00022692"/>
    </source>
</evidence>
<protein>
    <submittedName>
        <fullName evidence="7">NnrU family protein</fullName>
    </submittedName>
</protein>